<dbReference type="InterPro" id="IPR036051">
    <property type="entry name" value="KRAB_dom_sf"/>
</dbReference>
<reference evidence="3" key="1">
    <citation type="journal article" date="2017" name="PLoS ONE">
        <title>The Agassiz's desert tortoise genome provides a resource for the conservation of a threatened species.</title>
        <authorList>
            <person name="Tollis M."/>
            <person name="DeNardo D.F."/>
            <person name="Cornelius J.A."/>
            <person name="Dolby G.A."/>
            <person name="Edwards T."/>
            <person name="Henen B.T."/>
            <person name="Karl A.E."/>
            <person name="Murphy R.W."/>
            <person name="Kusumi K."/>
        </authorList>
    </citation>
    <scope>NUCLEOTIDE SEQUENCE [LARGE SCALE GENOMIC DNA]</scope>
</reference>
<keyword evidence="3" id="KW-1185">Reference proteome</keyword>
<sequence>MVLPGFDSELFQSAEPVQMCLQDQDLLHWNEGMVELVIFEEVTVHFTKEERTLLVPAQRALYRAVMQENYENVTLLVISPFCASVSLPNFWLF</sequence>
<evidence type="ECO:0000259" key="1">
    <source>
        <dbReference type="PROSITE" id="PS50805"/>
    </source>
</evidence>
<dbReference type="Gene3D" id="6.10.140.140">
    <property type="match status" value="1"/>
</dbReference>
<dbReference type="InterPro" id="IPR050169">
    <property type="entry name" value="Krueppel_C2H2_ZnF"/>
</dbReference>
<protein>
    <recommendedName>
        <fullName evidence="1">KRAB domain-containing protein</fullName>
    </recommendedName>
</protein>
<dbReference type="STRING" id="38772.ENSGAGP00000034254"/>
<dbReference type="PROSITE" id="PS50805">
    <property type="entry name" value="KRAB"/>
    <property type="match status" value="1"/>
</dbReference>
<dbReference type="PANTHER" id="PTHR23232">
    <property type="entry name" value="KRAB DOMAIN C2H2 ZINC FINGER"/>
    <property type="match status" value="1"/>
</dbReference>
<dbReference type="PANTHER" id="PTHR23232:SF163">
    <property type="entry name" value="ZINC FINGER PROTEIN 589"/>
    <property type="match status" value="1"/>
</dbReference>
<dbReference type="SMART" id="SM00349">
    <property type="entry name" value="KRAB"/>
    <property type="match status" value="1"/>
</dbReference>
<name>A0A452J1T3_9SAUR</name>
<organism evidence="2 3">
    <name type="scientific">Gopherus agassizii</name>
    <name type="common">Agassiz's desert tortoise</name>
    <dbReference type="NCBI Taxonomy" id="38772"/>
    <lineage>
        <taxon>Eukaryota</taxon>
        <taxon>Metazoa</taxon>
        <taxon>Chordata</taxon>
        <taxon>Craniata</taxon>
        <taxon>Vertebrata</taxon>
        <taxon>Euteleostomi</taxon>
        <taxon>Archelosauria</taxon>
        <taxon>Testudinata</taxon>
        <taxon>Testudines</taxon>
        <taxon>Cryptodira</taxon>
        <taxon>Durocryptodira</taxon>
        <taxon>Testudinoidea</taxon>
        <taxon>Testudinidae</taxon>
        <taxon>Gopherus</taxon>
    </lineage>
</organism>
<dbReference type="SUPFAM" id="SSF109640">
    <property type="entry name" value="KRAB domain (Kruppel-associated box)"/>
    <property type="match status" value="1"/>
</dbReference>
<accession>A0A452J1T3</accession>
<dbReference type="InterPro" id="IPR001909">
    <property type="entry name" value="KRAB"/>
</dbReference>
<dbReference type="AlphaFoldDB" id="A0A452J1T3"/>
<evidence type="ECO:0000313" key="3">
    <source>
        <dbReference type="Proteomes" id="UP000291020"/>
    </source>
</evidence>
<reference evidence="2" key="2">
    <citation type="submission" date="2025-08" db="UniProtKB">
        <authorList>
            <consortium name="Ensembl"/>
        </authorList>
    </citation>
    <scope>IDENTIFICATION</scope>
</reference>
<proteinExistence type="predicted"/>
<evidence type="ECO:0000313" key="2">
    <source>
        <dbReference type="Ensembl" id="ENSGAGP00000034254.1"/>
    </source>
</evidence>
<dbReference type="Pfam" id="PF01352">
    <property type="entry name" value="KRAB"/>
    <property type="match status" value="1"/>
</dbReference>
<dbReference type="GO" id="GO:0006355">
    <property type="term" value="P:regulation of DNA-templated transcription"/>
    <property type="evidence" value="ECO:0007669"/>
    <property type="project" value="InterPro"/>
</dbReference>
<reference evidence="2" key="3">
    <citation type="submission" date="2025-09" db="UniProtKB">
        <authorList>
            <consortium name="Ensembl"/>
        </authorList>
    </citation>
    <scope>IDENTIFICATION</scope>
</reference>
<feature type="domain" description="KRAB" evidence="1">
    <location>
        <begin position="37"/>
        <end position="93"/>
    </location>
</feature>
<dbReference type="Ensembl" id="ENSGAGT00000038787.1">
    <property type="protein sequence ID" value="ENSGAGP00000034254.1"/>
    <property type="gene ID" value="ENSGAGG00000024336.1"/>
</dbReference>
<dbReference type="CDD" id="cd07765">
    <property type="entry name" value="KRAB_A-box"/>
    <property type="match status" value="1"/>
</dbReference>
<dbReference type="Proteomes" id="UP000291020">
    <property type="component" value="Unassembled WGS sequence"/>
</dbReference>